<dbReference type="Proteomes" id="UP000886812">
    <property type="component" value="Unassembled WGS sequence"/>
</dbReference>
<sequence length="47" mass="4955">MRSGAGMSGFCAAPTIWKILSQLGQRQATAKGLKLLIVAPQFGHLIS</sequence>
<reference evidence="1" key="1">
    <citation type="submission" date="2020-10" db="EMBL/GenBank/DDBJ databases">
        <authorList>
            <person name="Gilroy R."/>
        </authorList>
    </citation>
    <scope>NUCLEOTIDE SEQUENCE</scope>
    <source>
        <strain evidence="1">10669</strain>
    </source>
</reference>
<comment type="caution">
    <text evidence="1">The sequence shown here is derived from an EMBL/GenBank/DDBJ whole genome shotgun (WGS) entry which is preliminary data.</text>
</comment>
<organism evidence="1 2">
    <name type="scientific">Candidatus Spyradosoma merdigallinarum</name>
    <dbReference type="NCBI Taxonomy" id="2840950"/>
    <lineage>
        <taxon>Bacteria</taxon>
        <taxon>Pseudomonadati</taxon>
        <taxon>Verrucomicrobiota</taxon>
        <taxon>Opitutia</taxon>
        <taxon>Opitutia incertae sedis</taxon>
        <taxon>Candidatus Spyradosoma</taxon>
    </lineage>
</organism>
<gene>
    <name evidence="1" type="ORF">IAC75_02400</name>
</gene>
<dbReference type="EMBL" id="DVOG01000064">
    <property type="protein sequence ID" value="HIV03984.1"/>
    <property type="molecule type" value="Genomic_DNA"/>
</dbReference>
<name>A0A9D1T126_9BACT</name>
<proteinExistence type="predicted"/>
<reference evidence="1" key="2">
    <citation type="journal article" date="2021" name="PeerJ">
        <title>Extensive microbial diversity within the chicken gut microbiome revealed by metagenomics and culture.</title>
        <authorList>
            <person name="Gilroy R."/>
            <person name="Ravi A."/>
            <person name="Getino M."/>
            <person name="Pursley I."/>
            <person name="Horton D.L."/>
            <person name="Alikhan N.F."/>
            <person name="Baker D."/>
            <person name="Gharbi K."/>
            <person name="Hall N."/>
            <person name="Watson M."/>
            <person name="Adriaenssens E.M."/>
            <person name="Foster-Nyarko E."/>
            <person name="Jarju S."/>
            <person name="Secka A."/>
            <person name="Antonio M."/>
            <person name="Oren A."/>
            <person name="Chaudhuri R.R."/>
            <person name="La Ragione R."/>
            <person name="Hildebrand F."/>
            <person name="Pallen M.J."/>
        </authorList>
    </citation>
    <scope>NUCLEOTIDE SEQUENCE</scope>
    <source>
        <strain evidence="1">10669</strain>
    </source>
</reference>
<accession>A0A9D1T126</accession>
<dbReference type="AlphaFoldDB" id="A0A9D1T126"/>
<evidence type="ECO:0000313" key="2">
    <source>
        <dbReference type="Proteomes" id="UP000886812"/>
    </source>
</evidence>
<evidence type="ECO:0000313" key="1">
    <source>
        <dbReference type="EMBL" id="HIV03984.1"/>
    </source>
</evidence>
<protein>
    <submittedName>
        <fullName evidence="1">Uncharacterized protein</fullName>
    </submittedName>
</protein>